<feature type="region of interest" description="Disordered" evidence="2">
    <location>
        <begin position="737"/>
        <end position="769"/>
    </location>
</feature>
<reference evidence="3 4" key="1">
    <citation type="submission" date="2019-09" db="EMBL/GenBank/DDBJ databases">
        <title>A chromosome-level genome assembly of the Chinese tupelo Nyssa sinensis.</title>
        <authorList>
            <person name="Yang X."/>
            <person name="Kang M."/>
            <person name="Yang Y."/>
            <person name="Xiong H."/>
            <person name="Wang M."/>
            <person name="Zhang Z."/>
            <person name="Wang Z."/>
            <person name="Wu H."/>
            <person name="Ma T."/>
            <person name="Liu J."/>
            <person name="Xi Z."/>
        </authorList>
    </citation>
    <scope>NUCLEOTIDE SEQUENCE [LARGE SCALE GENOMIC DNA]</scope>
    <source>
        <strain evidence="3">J267</strain>
        <tissue evidence="3">Leaf</tissue>
    </source>
</reference>
<evidence type="ECO:0000313" key="4">
    <source>
        <dbReference type="Proteomes" id="UP000325577"/>
    </source>
</evidence>
<evidence type="ECO:0000256" key="1">
    <source>
        <dbReference type="SAM" id="Coils"/>
    </source>
</evidence>
<proteinExistence type="predicted"/>
<gene>
    <name evidence="3" type="ORF">F0562_024654</name>
</gene>
<feature type="coiled-coil region" evidence="1">
    <location>
        <begin position="199"/>
        <end position="402"/>
    </location>
</feature>
<feature type="coiled-coil region" evidence="1">
    <location>
        <begin position="428"/>
        <end position="518"/>
    </location>
</feature>
<keyword evidence="4" id="KW-1185">Reference proteome</keyword>
<evidence type="ECO:0000256" key="2">
    <source>
        <dbReference type="SAM" id="MobiDB-lite"/>
    </source>
</evidence>
<dbReference type="GO" id="GO:0000796">
    <property type="term" value="C:condensin complex"/>
    <property type="evidence" value="ECO:0007669"/>
    <property type="project" value="TreeGrafter"/>
</dbReference>
<accession>A0A5J5BFE7</accession>
<dbReference type="GO" id="GO:0000793">
    <property type="term" value="C:condensed chromosome"/>
    <property type="evidence" value="ECO:0007669"/>
    <property type="project" value="TreeGrafter"/>
</dbReference>
<dbReference type="GO" id="GO:0003682">
    <property type="term" value="F:chromatin binding"/>
    <property type="evidence" value="ECO:0007669"/>
    <property type="project" value="TreeGrafter"/>
</dbReference>
<feature type="compositionally biased region" description="Polar residues" evidence="2">
    <location>
        <begin position="737"/>
        <end position="749"/>
    </location>
</feature>
<feature type="coiled-coil region" evidence="1">
    <location>
        <begin position="565"/>
        <end position="732"/>
    </location>
</feature>
<sequence>MGFVMRNSWLLDSPLYHSIFPSSSSPSSSQHVFSHSCSRNADNKKNNRTAMACMHHENSNDSGICKRRAILFVGISVLPLLKLRARALEGLETDCHSVTGYCFFLGDSLIPLRRKKQSFAARSNTEAEYRAPAEMKKTLEAPIVRTPEDNQEAEQAVRGDESPNPIPFLLNGLGIFSSGVLGALYALARKEKIVTEAAVESMMTELKEKEDAIVFLEKNFESKLLNEQEEHNKQLRKASEETQSLMNQLKSANITIAGLGRELQSEKRLIDELKVQIDGLQINLIKAGEDKKELEEKLKEKLDAIDFLQEKINSLTLEIKDKEDNIHKLSHTLAEKQSEFKKVQPISEQIKNELEGANSQVKALKDELLTNEKELELKNLAVDDLNNQVHSLIVEREKSIREFDAIQKEYSDLKLYSEKKAASDAKLLGEREYKLNQLREQLELALKEASRNEVVVADLSQERDDLKKMLDMELNIVKNLKHELQISQETLGKSRNEVSDLAKQLEQSRNLCSELEVEISKAWVEFAEAKELLQRSLDEAKQSGEVISGELTSAKEVLKKTKDELQILSYELAAVAQNRDSLQKELVSVYKKAESASHDLKEEKKLVASLKKELQALENQISKDKESRKSLKADLDLATKSLNEMNRNALILSRDLELANSQISSLEDEKEVLNKSLAKHKRVSQEIQENMEDAHNLAMKLGKERENLEKRAKKLEEELGSAKGEILRLRSQINSSRAIVNDQHQQNGESEGIPTVSVKKSRRRKGGSQ</sequence>
<dbReference type="PANTHER" id="PTHR43941:SF5">
    <property type="entry name" value="ELKS_RAB6-INTERACTING_CAST FAMILY PROTEIN"/>
    <property type="match status" value="1"/>
</dbReference>
<evidence type="ECO:0000313" key="3">
    <source>
        <dbReference type="EMBL" id="KAA8540427.1"/>
    </source>
</evidence>
<dbReference type="Proteomes" id="UP000325577">
    <property type="component" value="Linkage Group LG13"/>
</dbReference>
<organism evidence="3 4">
    <name type="scientific">Nyssa sinensis</name>
    <dbReference type="NCBI Taxonomy" id="561372"/>
    <lineage>
        <taxon>Eukaryota</taxon>
        <taxon>Viridiplantae</taxon>
        <taxon>Streptophyta</taxon>
        <taxon>Embryophyta</taxon>
        <taxon>Tracheophyta</taxon>
        <taxon>Spermatophyta</taxon>
        <taxon>Magnoliopsida</taxon>
        <taxon>eudicotyledons</taxon>
        <taxon>Gunneridae</taxon>
        <taxon>Pentapetalae</taxon>
        <taxon>asterids</taxon>
        <taxon>Cornales</taxon>
        <taxon>Nyssaceae</taxon>
        <taxon>Nyssa</taxon>
    </lineage>
</organism>
<keyword evidence="1" id="KW-0175">Coiled coil</keyword>
<dbReference type="EMBL" id="CM018036">
    <property type="protein sequence ID" value="KAA8540427.1"/>
    <property type="molecule type" value="Genomic_DNA"/>
</dbReference>
<evidence type="ECO:0008006" key="5">
    <source>
        <dbReference type="Google" id="ProtNLM"/>
    </source>
</evidence>
<dbReference type="SUPFAM" id="SSF57997">
    <property type="entry name" value="Tropomyosin"/>
    <property type="match status" value="1"/>
</dbReference>
<name>A0A5J5BFE7_9ASTE</name>
<dbReference type="GO" id="GO:0000785">
    <property type="term" value="C:chromatin"/>
    <property type="evidence" value="ECO:0007669"/>
    <property type="project" value="TreeGrafter"/>
</dbReference>
<protein>
    <recommendedName>
        <fullName evidence="5">MAR-binding filament-like protein 1-1</fullName>
    </recommendedName>
</protein>
<dbReference type="AlphaFoldDB" id="A0A5J5BFE7"/>
<dbReference type="Gene3D" id="1.10.287.1490">
    <property type="match status" value="1"/>
</dbReference>
<dbReference type="PANTHER" id="PTHR43941">
    <property type="entry name" value="STRUCTURAL MAINTENANCE OF CHROMOSOMES PROTEIN 2"/>
    <property type="match status" value="1"/>
</dbReference>
<dbReference type="GO" id="GO:0007076">
    <property type="term" value="P:mitotic chromosome condensation"/>
    <property type="evidence" value="ECO:0007669"/>
    <property type="project" value="TreeGrafter"/>
</dbReference>
<dbReference type="OrthoDB" id="10255522at2759"/>
<feature type="compositionally biased region" description="Basic residues" evidence="2">
    <location>
        <begin position="759"/>
        <end position="769"/>
    </location>
</feature>